<keyword evidence="4" id="KW-1185">Reference proteome</keyword>
<feature type="region of interest" description="Disordered" evidence="1">
    <location>
        <begin position="23"/>
        <end position="51"/>
    </location>
</feature>
<keyword evidence="2" id="KW-0732">Signal</keyword>
<dbReference type="PROSITE" id="PS51257">
    <property type="entry name" value="PROKAR_LIPOPROTEIN"/>
    <property type="match status" value="1"/>
</dbReference>
<organism evidence="3 4">
    <name type="scientific">Streptomyces stelliscabiei</name>
    <dbReference type="NCBI Taxonomy" id="146820"/>
    <lineage>
        <taxon>Bacteria</taxon>
        <taxon>Bacillati</taxon>
        <taxon>Actinomycetota</taxon>
        <taxon>Actinomycetes</taxon>
        <taxon>Kitasatosporales</taxon>
        <taxon>Streptomycetaceae</taxon>
        <taxon>Streptomyces</taxon>
    </lineage>
</organism>
<protein>
    <recommendedName>
        <fullName evidence="5">Lipoprotein</fullName>
    </recommendedName>
</protein>
<evidence type="ECO:0000313" key="4">
    <source>
        <dbReference type="Proteomes" id="UP000629287"/>
    </source>
</evidence>
<feature type="signal peptide" evidence="2">
    <location>
        <begin position="1"/>
        <end position="19"/>
    </location>
</feature>
<evidence type="ECO:0000256" key="2">
    <source>
        <dbReference type="SAM" id="SignalP"/>
    </source>
</evidence>
<dbReference type="EMBL" id="JADBGF010000001">
    <property type="protein sequence ID" value="MBE1601596.1"/>
    <property type="molecule type" value="Genomic_DNA"/>
</dbReference>
<feature type="chain" id="PRO_5034518660" description="Lipoprotein" evidence="2">
    <location>
        <begin position="20"/>
        <end position="162"/>
    </location>
</feature>
<evidence type="ECO:0008006" key="5">
    <source>
        <dbReference type="Google" id="ProtNLM"/>
    </source>
</evidence>
<reference evidence="3 4" key="1">
    <citation type="submission" date="2020-10" db="EMBL/GenBank/DDBJ databases">
        <title>Sequencing the genomes of 1000 actinobacteria strains.</title>
        <authorList>
            <person name="Klenk H.-P."/>
        </authorList>
    </citation>
    <scope>NUCLEOTIDE SEQUENCE [LARGE SCALE GENOMIC DNA]</scope>
    <source>
        <strain evidence="3 4">DSM 41803</strain>
    </source>
</reference>
<evidence type="ECO:0000313" key="3">
    <source>
        <dbReference type="EMBL" id="MBE1601596.1"/>
    </source>
</evidence>
<comment type="caution">
    <text evidence="3">The sequence shown here is derived from an EMBL/GenBank/DDBJ whole genome shotgun (WGS) entry which is preliminary data.</text>
</comment>
<accession>A0A8I0TW23</accession>
<dbReference type="GeneID" id="86833786"/>
<sequence length="162" mass="16658">MRRTATALATVLLLTTAVASCSMDDGVDSKSAPTKTAASTAAKQPEKLEPIYSPKLETAAGKDAESTSACQLPSSNACARYVADIMDVVRELQAAINDSGRPYEATTEQITKMTDAGSEYVANGCHGDPTADDPNSQCHGAVAVTVGATTLGMTLLTDEAGL</sequence>
<dbReference type="Proteomes" id="UP000629287">
    <property type="component" value="Unassembled WGS sequence"/>
</dbReference>
<feature type="compositionally biased region" description="Low complexity" evidence="1">
    <location>
        <begin position="29"/>
        <end position="43"/>
    </location>
</feature>
<proteinExistence type="predicted"/>
<gene>
    <name evidence="3" type="ORF">H4687_007725</name>
</gene>
<name>A0A8I0TW23_9ACTN</name>
<dbReference type="RefSeq" id="WP_012999326.1">
    <property type="nucleotide sequence ID" value="NZ_JADBGF010000001.1"/>
</dbReference>
<dbReference type="AlphaFoldDB" id="A0A8I0TW23"/>
<dbReference type="GeneID" id="69054953"/>
<evidence type="ECO:0000256" key="1">
    <source>
        <dbReference type="SAM" id="MobiDB-lite"/>
    </source>
</evidence>